<dbReference type="RefSeq" id="WP_189691080.1">
    <property type="nucleotide sequence ID" value="NZ_BMYK01000052.1"/>
</dbReference>
<dbReference type="InterPro" id="IPR021960">
    <property type="entry name" value="DUF3577"/>
</dbReference>
<comment type="caution">
    <text evidence="2">The sequence shown here is derived from an EMBL/GenBank/DDBJ whole genome shotgun (WGS) entry which is preliminary data.</text>
</comment>
<evidence type="ECO:0000313" key="2">
    <source>
        <dbReference type="EMBL" id="GHD04691.1"/>
    </source>
</evidence>
<protein>
    <submittedName>
        <fullName evidence="2">Uncharacterized protein</fullName>
    </submittedName>
</protein>
<sequence length="86" mass="9334">MASQAQAQSKYFNLHVSGIGYLSRVRWVDNNSRSGGRRSEPFLSCAINALRGSPDDPRYCRPGTSLINPDGRTPAGVAPVPMWSSP</sequence>
<proteinExistence type="predicted"/>
<keyword evidence="3" id="KW-1185">Reference proteome</keyword>
<dbReference type="Pfam" id="PF12101">
    <property type="entry name" value="DUF3577"/>
    <property type="match status" value="1"/>
</dbReference>
<dbReference type="Proteomes" id="UP000626210">
    <property type="component" value="Unassembled WGS sequence"/>
</dbReference>
<gene>
    <name evidence="2" type="ORF">GCM10007320_65790</name>
</gene>
<organism evidence="2 3">
    <name type="scientific">Pseudorhodoferax aquiterrae</name>
    <dbReference type="NCBI Taxonomy" id="747304"/>
    <lineage>
        <taxon>Bacteria</taxon>
        <taxon>Pseudomonadati</taxon>
        <taxon>Pseudomonadota</taxon>
        <taxon>Betaproteobacteria</taxon>
        <taxon>Burkholderiales</taxon>
        <taxon>Comamonadaceae</taxon>
    </lineage>
</organism>
<evidence type="ECO:0000256" key="1">
    <source>
        <dbReference type="SAM" id="MobiDB-lite"/>
    </source>
</evidence>
<name>A0ABQ3GHN4_9BURK</name>
<feature type="region of interest" description="Disordered" evidence="1">
    <location>
        <begin position="64"/>
        <end position="86"/>
    </location>
</feature>
<reference evidence="3" key="1">
    <citation type="journal article" date="2019" name="Int. J. Syst. Evol. Microbiol.">
        <title>The Global Catalogue of Microorganisms (GCM) 10K type strain sequencing project: providing services to taxonomists for standard genome sequencing and annotation.</title>
        <authorList>
            <consortium name="The Broad Institute Genomics Platform"/>
            <consortium name="The Broad Institute Genome Sequencing Center for Infectious Disease"/>
            <person name="Wu L."/>
            <person name="Ma J."/>
        </authorList>
    </citation>
    <scope>NUCLEOTIDE SEQUENCE [LARGE SCALE GENOMIC DNA]</scope>
    <source>
        <strain evidence="3">KCTC 23314</strain>
    </source>
</reference>
<dbReference type="EMBL" id="BMYK01000052">
    <property type="protein sequence ID" value="GHD04691.1"/>
    <property type="molecule type" value="Genomic_DNA"/>
</dbReference>
<accession>A0ABQ3GHN4</accession>
<evidence type="ECO:0000313" key="3">
    <source>
        <dbReference type="Proteomes" id="UP000626210"/>
    </source>
</evidence>